<dbReference type="AlphaFoldDB" id="A0A151XXV0"/>
<evidence type="ECO:0000313" key="1">
    <source>
        <dbReference type="EMBL" id="KYQ70653.1"/>
    </source>
</evidence>
<proteinExistence type="predicted"/>
<protein>
    <submittedName>
        <fullName evidence="1">Uncharacterized protein</fullName>
    </submittedName>
</protein>
<dbReference type="EMBL" id="LUAW01000053">
    <property type="protein sequence ID" value="KYQ70653.1"/>
    <property type="molecule type" value="Genomic_DNA"/>
</dbReference>
<dbReference type="STRING" id="1806892.AZH43_17770"/>
<gene>
    <name evidence="1" type="ORF">AZH43_17770</name>
</gene>
<name>A0A151XXV0_9GAMM</name>
<dbReference type="RefSeq" id="WP_067671950.1">
    <property type="nucleotide sequence ID" value="NZ_CBCSIK010000021.1"/>
</dbReference>
<comment type="caution">
    <text evidence="1">The sequence shown here is derived from an EMBL/GenBank/DDBJ whole genome shotgun (WGS) entry which is preliminary data.</text>
</comment>
<organism evidence="1 2">
    <name type="scientific">Acinetobacter pragensis</name>
    <dbReference type="NCBI Taxonomy" id="1806892"/>
    <lineage>
        <taxon>Bacteria</taxon>
        <taxon>Pseudomonadati</taxon>
        <taxon>Pseudomonadota</taxon>
        <taxon>Gammaproteobacteria</taxon>
        <taxon>Moraxellales</taxon>
        <taxon>Moraxellaceae</taxon>
        <taxon>Acinetobacter</taxon>
    </lineage>
</organism>
<evidence type="ECO:0000313" key="2">
    <source>
        <dbReference type="Proteomes" id="UP000076276"/>
    </source>
</evidence>
<reference evidence="1 2" key="1">
    <citation type="submission" date="2016-03" db="EMBL/GenBank/DDBJ databases">
        <title>Acinetobacter genomospecies 28 strain ANC 4149.</title>
        <authorList>
            <person name="Radolfova-Krizova L."/>
            <person name="Nemec A."/>
        </authorList>
    </citation>
    <scope>NUCLEOTIDE SEQUENCE [LARGE SCALE GENOMIC DNA]</scope>
    <source>
        <strain evidence="1 2">ANC 4149</strain>
    </source>
</reference>
<dbReference type="Proteomes" id="UP000076276">
    <property type="component" value="Unassembled WGS sequence"/>
</dbReference>
<sequence>MLENNNGSLSGLAKAGIELPSNALGIFSKITETQPISIVLKLANEELCTLQFNLEDINSPDKATTHIVGATVEALLNQITLIKSVQNKN</sequence>
<accession>A0A151XXV0</accession>
<keyword evidence="2" id="KW-1185">Reference proteome</keyword>
<dbReference type="OrthoDB" id="6708760at2"/>